<dbReference type="CDD" id="cd03768">
    <property type="entry name" value="SR_ResInv"/>
    <property type="match status" value="1"/>
</dbReference>
<dbReference type="PANTHER" id="PTHR30461:SF2">
    <property type="entry name" value="SERINE RECOMBINASE PINE-RELATED"/>
    <property type="match status" value="1"/>
</dbReference>
<dbReference type="InterPro" id="IPR050639">
    <property type="entry name" value="SSR_resolvase"/>
</dbReference>
<dbReference type="InterPro" id="IPR009057">
    <property type="entry name" value="Homeodomain-like_sf"/>
</dbReference>
<dbReference type="SUPFAM" id="SSF53041">
    <property type="entry name" value="Resolvase-like"/>
    <property type="match status" value="1"/>
</dbReference>
<dbReference type="PROSITE" id="PS00397">
    <property type="entry name" value="RECOMBINASES_1"/>
    <property type="match status" value="1"/>
</dbReference>
<dbReference type="SUPFAM" id="SSF46689">
    <property type="entry name" value="Homeodomain-like"/>
    <property type="match status" value="1"/>
</dbReference>
<dbReference type="EMBL" id="MUXU01000090">
    <property type="protein sequence ID" value="OOR87049.1"/>
    <property type="molecule type" value="Genomic_DNA"/>
</dbReference>
<dbReference type="InterPro" id="IPR036162">
    <property type="entry name" value="Resolvase-like_N_sf"/>
</dbReference>
<proteinExistence type="inferred from homology"/>
<comment type="similarity">
    <text evidence="1">Belongs to the site-specific recombinase resolvase family.</text>
</comment>
<dbReference type="OrthoDB" id="9797501at2"/>
<evidence type="ECO:0000256" key="1">
    <source>
        <dbReference type="ARBA" id="ARBA00009913"/>
    </source>
</evidence>
<dbReference type="InterPro" id="IPR006119">
    <property type="entry name" value="Resolv_N"/>
</dbReference>
<reference evidence="10 13" key="2">
    <citation type="submission" date="2018-06" db="EMBL/GenBank/DDBJ databases">
        <authorList>
            <consortium name="Pathogen Informatics"/>
            <person name="Doyle S."/>
        </authorList>
    </citation>
    <scope>NUCLEOTIDE SEQUENCE [LARGE SCALE GENOMIC DNA]</scope>
    <source>
        <strain evidence="10 13">NCTC10293</strain>
    </source>
</reference>
<dbReference type="STRING" id="34060.B0181_11300"/>
<evidence type="ECO:0000313" key="12">
    <source>
        <dbReference type="Proteomes" id="UP000190435"/>
    </source>
</evidence>
<reference evidence="9 12" key="1">
    <citation type="submission" date="2017-02" db="EMBL/GenBank/DDBJ databases">
        <title>Draft genome sequence of Moraxella caviae CCUG 355 type strain.</title>
        <authorList>
            <person name="Engstrom-Jakobsson H."/>
            <person name="Salva-Serra F."/>
            <person name="Thorell K."/>
            <person name="Gonzales-Siles L."/>
            <person name="Karlsson R."/>
            <person name="Boulund F."/>
            <person name="Engstrand L."/>
            <person name="Moore E."/>
        </authorList>
    </citation>
    <scope>NUCLEOTIDE SEQUENCE [LARGE SCALE GENOMIC DNA]</scope>
    <source>
        <strain evidence="9 12">CCUG 355</strain>
    </source>
</reference>
<evidence type="ECO:0000259" key="8">
    <source>
        <dbReference type="PROSITE" id="PS51736"/>
    </source>
</evidence>
<evidence type="ECO:0000313" key="11">
    <source>
        <dbReference type="EMBL" id="STZ13726.1"/>
    </source>
</evidence>
<name>A0A1S9ZU90_9GAMM</name>
<feature type="active site" description="O-(5'-phospho-DNA)-serine intermediate" evidence="6 7">
    <location>
        <position position="9"/>
    </location>
</feature>
<dbReference type="Pfam" id="PF02796">
    <property type="entry name" value="HTH_7"/>
    <property type="match status" value="1"/>
</dbReference>
<dbReference type="GO" id="GO:0000150">
    <property type="term" value="F:DNA strand exchange activity"/>
    <property type="evidence" value="ECO:0007669"/>
    <property type="project" value="UniProtKB-KW"/>
</dbReference>
<dbReference type="SMART" id="SM00857">
    <property type="entry name" value="Resolvase"/>
    <property type="match status" value="1"/>
</dbReference>
<organism evidence="9 12">
    <name type="scientific">Moraxella caviae</name>
    <dbReference type="NCBI Taxonomy" id="34060"/>
    <lineage>
        <taxon>Bacteria</taxon>
        <taxon>Pseudomonadati</taxon>
        <taxon>Pseudomonadota</taxon>
        <taxon>Gammaproteobacteria</taxon>
        <taxon>Moraxellales</taxon>
        <taxon>Moraxellaceae</taxon>
        <taxon>Moraxella</taxon>
    </lineage>
</organism>
<dbReference type="Gene3D" id="1.10.10.60">
    <property type="entry name" value="Homeodomain-like"/>
    <property type="match status" value="1"/>
</dbReference>
<keyword evidence="2" id="KW-0229">DNA integration</keyword>
<dbReference type="GO" id="GO:0003677">
    <property type="term" value="F:DNA binding"/>
    <property type="evidence" value="ECO:0007669"/>
    <property type="project" value="UniProtKB-KW"/>
</dbReference>
<evidence type="ECO:0000256" key="2">
    <source>
        <dbReference type="ARBA" id="ARBA00022908"/>
    </source>
</evidence>
<feature type="domain" description="Resolvase/invertase-type recombinase catalytic" evidence="8">
    <location>
        <begin position="1"/>
        <end position="134"/>
    </location>
</feature>
<dbReference type="Gene3D" id="3.40.50.1390">
    <property type="entry name" value="Resolvase, N-terminal catalytic domain"/>
    <property type="match status" value="1"/>
</dbReference>
<keyword evidence="4" id="KW-0238">DNA-binding</keyword>
<keyword evidence="12" id="KW-1185">Reference proteome</keyword>
<dbReference type="EMBL" id="UGQE01000002">
    <property type="protein sequence ID" value="STZ13726.1"/>
    <property type="molecule type" value="Genomic_DNA"/>
</dbReference>
<keyword evidence="5" id="KW-0233">DNA recombination</keyword>
<dbReference type="AlphaFoldDB" id="A0A1S9ZU90"/>
<evidence type="ECO:0000313" key="10">
    <source>
        <dbReference type="EMBL" id="STZ13521.1"/>
    </source>
</evidence>
<evidence type="ECO:0000256" key="7">
    <source>
        <dbReference type="PROSITE-ProRule" id="PRU10137"/>
    </source>
</evidence>
<evidence type="ECO:0000256" key="3">
    <source>
        <dbReference type="ARBA" id="ARBA00023100"/>
    </source>
</evidence>
<dbReference type="RefSeq" id="WP_078277586.1">
    <property type="nucleotide sequence ID" value="NZ_MUXU01000090.1"/>
</dbReference>
<protein>
    <submittedName>
        <fullName evidence="9 10">Invertase</fullName>
    </submittedName>
</protein>
<evidence type="ECO:0000256" key="6">
    <source>
        <dbReference type="PIRSR" id="PIRSR606118-50"/>
    </source>
</evidence>
<accession>A0A1S9ZU90</accession>
<dbReference type="InterPro" id="IPR006118">
    <property type="entry name" value="Recombinase_CS"/>
</dbReference>
<dbReference type="FunFam" id="3.40.50.1390:FF:000001">
    <property type="entry name" value="DNA recombinase"/>
    <property type="match status" value="1"/>
</dbReference>
<sequence length="199" mass="22172">MKVGYARVSTIEQNLDLQIDALTKAGCEKIFTDKISSSKAKREGLESALEYVRKGDMLVVWKLDRLCRNTTELLRVSEYLKNHEIELHSLTENIDTSSPAGRMYFTILGAVAQMEREQIQERVKAGLAAAKLRGKKSGRPKALTPAKKSAALELLKTGMPYSQVAEAVGVPTPTLYRYIPAAEINLLTLKEKYDVTEEP</sequence>
<dbReference type="Pfam" id="PF00239">
    <property type="entry name" value="Resolvase"/>
    <property type="match status" value="1"/>
</dbReference>
<gene>
    <name evidence="10" type="primary">hin_1</name>
    <name evidence="11" type="synonym">hin_2</name>
    <name evidence="9" type="ORF">B0181_11300</name>
    <name evidence="10" type="ORF">NCTC10293_01095</name>
    <name evidence="11" type="ORF">NCTC10293_01304</name>
</gene>
<dbReference type="EMBL" id="UGQE01000002">
    <property type="protein sequence ID" value="STZ13521.1"/>
    <property type="molecule type" value="Genomic_DNA"/>
</dbReference>
<dbReference type="InterPro" id="IPR006120">
    <property type="entry name" value="Resolvase_HTH_dom"/>
</dbReference>
<evidence type="ECO:0000313" key="13">
    <source>
        <dbReference type="Proteomes" id="UP000255279"/>
    </source>
</evidence>
<dbReference type="Proteomes" id="UP000190435">
    <property type="component" value="Unassembled WGS sequence"/>
</dbReference>
<evidence type="ECO:0000256" key="4">
    <source>
        <dbReference type="ARBA" id="ARBA00023125"/>
    </source>
</evidence>
<dbReference type="PANTHER" id="PTHR30461">
    <property type="entry name" value="DNA-INVERTASE FROM LAMBDOID PROPHAGE"/>
    <property type="match status" value="1"/>
</dbReference>
<evidence type="ECO:0000256" key="5">
    <source>
        <dbReference type="ARBA" id="ARBA00023172"/>
    </source>
</evidence>
<dbReference type="PROSITE" id="PS51736">
    <property type="entry name" value="RECOMBINASES_3"/>
    <property type="match status" value="1"/>
</dbReference>
<dbReference type="GO" id="GO:0015074">
    <property type="term" value="P:DNA integration"/>
    <property type="evidence" value="ECO:0007669"/>
    <property type="project" value="UniProtKB-KW"/>
</dbReference>
<evidence type="ECO:0000313" key="9">
    <source>
        <dbReference type="EMBL" id="OOR87049.1"/>
    </source>
</evidence>
<dbReference type="CDD" id="cd00569">
    <property type="entry name" value="HTH_Hin_like"/>
    <property type="match status" value="1"/>
</dbReference>
<keyword evidence="3" id="KW-0230">DNA invertase</keyword>
<dbReference type="Proteomes" id="UP000255279">
    <property type="component" value="Unassembled WGS sequence"/>
</dbReference>